<evidence type="ECO:0000313" key="4">
    <source>
        <dbReference type="Proteomes" id="UP000626210"/>
    </source>
</evidence>
<dbReference type="Proteomes" id="UP000626210">
    <property type="component" value="Unassembled WGS sequence"/>
</dbReference>
<dbReference type="RefSeq" id="WP_189685693.1">
    <property type="nucleotide sequence ID" value="NZ_BMYK01000002.1"/>
</dbReference>
<organism evidence="3 4">
    <name type="scientific">Pseudorhodoferax aquiterrae</name>
    <dbReference type="NCBI Taxonomy" id="747304"/>
    <lineage>
        <taxon>Bacteria</taxon>
        <taxon>Pseudomonadati</taxon>
        <taxon>Pseudomonadota</taxon>
        <taxon>Betaproteobacteria</taxon>
        <taxon>Burkholderiales</taxon>
        <taxon>Comamonadaceae</taxon>
    </lineage>
</organism>
<comment type="caution">
    <text evidence="3">The sequence shown here is derived from an EMBL/GenBank/DDBJ whole genome shotgun (WGS) entry which is preliminary data.</text>
</comment>
<protein>
    <submittedName>
        <fullName evidence="3">Uncharacterized protein</fullName>
    </submittedName>
</protein>
<evidence type="ECO:0000256" key="1">
    <source>
        <dbReference type="SAM" id="Coils"/>
    </source>
</evidence>
<keyword evidence="1" id="KW-0175">Coiled coil</keyword>
<gene>
    <name evidence="3" type="ORF">GCM10007320_07560</name>
</gene>
<feature type="region of interest" description="Disordered" evidence="2">
    <location>
        <begin position="351"/>
        <end position="389"/>
    </location>
</feature>
<keyword evidence="4" id="KW-1185">Reference proteome</keyword>
<accession>A0ABQ3FXM1</accession>
<dbReference type="EMBL" id="BMYK01000002">
    <property type="protein sequence ID" value="GHC72003.1"/>
    <property type="molecule type" value="Genomic_DNA"/>
</dbReference>
<reference evidence="4" key="1">
    <citation type="journal article" date="2019" name="Int. J. Syst. Evol. Microbiol.">
        <title>The Global Catalogue of Microorganisms (GCM) 10K type strain sequencing project: providing services to taxonomists for standard genome sequencing and annotation.</title>
        <authorList>
            <consortium name="The Broad Institute Genomics Platform"/>
            <consortium name="The Broad Institute Genome Sequencing Center for Infectious Disease"/>
            <person name="Wu L."/>
            <person name="Ma J."/>
        </authorList>
    </citation>
    <scope>NUCLEOTIDE SEQUENCE [LARGE SCALE GENOMIC DNA]</scope>
    <source>
        <strain evidence="4">KCTC 23314</strain>
    </source>
</reference>
<proteinExistence type="predicted"/>
<sequence length="1673" mass="179948">MPRLELDLSEINTLRAELERMAREQRTLDVQLAHKAAQARALQRTNAASASQLAALQAELAQLRTQRGAARQRAETLQRTLAERIGKLEQWQHRQGPEAMAQALDGSQPIAMFPVRLETRYVPDANASTALRVRIYPDTLHVVHHADGLTDAEREAGTALWQARFARQGEAQAQRDLVQALGRGRARWVERALTPLNAAQAGEPGAMPQFPEVPAIDARAKATHARLLPVRWCAIGYAAEPKLGTQVEVFRVWGRNVPDTLPMSPDWESLEEHAEGLVDGERRWMVDFDAALARGMALQVTQQNVTVPWFQLATHTLVRLLVVGLDWSRDATQTAAEVGALLAAQRDSQGLGFVPPGTPTNNTEAAPSGYSPSAEHAAPTDTAQSAAPQQSDALQLLCHALGIAEDSIGADGIAGADLRDQRTALHMMNVLWRGTIGNYLMSLWNLEDASERQMHIRPATLYALREYAVAYVRPAGALPVLRVGKQPYGVLPVVGSAYTEAGATAAELGISRLLAFLRPMWELARAEVPLLRTGDMDKAKDMLQTAPWSQVAYYRDEAVGGASYYTTPFGTQPNMLARRIFLHYGAANFDSTPIVTRLFLADPPHRAKQLAGVPWVLADAALPTREAAPDSPLPAGAGNYLARMAEVLGGPARTADLLLKQFQSGPALLQSLAAFSVDLERHDAAERFAVQSVLVEKATSQWAAQTVHVERPEPTAAGVELHTPQQLEQLVLPDVTGTQTLGEYVMQSLALGRPATAGAEPVRGPGTESVRILALPQDLLAGSVRELRPQVRSVAAVKSSLAELATRPVGELNIALRGTLDVFSYRLDAWYTARASRRLALVRGRQPGGLYVGGFGWVEQLRPNVRPASEGHILAPSLAQAATAAILRSGAIANRSGGAATNEDGDAFQIQLDSRRTRRAQEILQGLTQDQPLAALYGYRIERALRDAQLGRLIWPLRLAYPWRPAGTGPGDEPAEAVAARDVVDGVALLAAWQEGNNEARLYLSGIQVNGTRPFLGLLRTDPPNAEGGLQSAEREAFEHALQDAIALADAVADLLMAEGVHQIVQGNFERAGAAMGIVDKQSRPIAPEVARTPRSGVAYTQRFAVLCPLDTASAWPSDRRSRAEPALEAWLAHMLGAPSRWRIAARVHRGDAMDAQPLVLGLQALGWSALSVVLGATDLAGAAQARHGDTGLRARLLQALSQQLADAASVTGLDILPDGDASGAPGLGALEALCTTLRAVLDHMHPATRKDLAVPQDSIEQLLPDQGEYPGVDLAELQARAAHLRADFIAAKDALAASTGADALLAQLVAFEDFLPAASWPPQVAAIDAPQSDPSTRAARADAARAALAALLQARLQELDPPPPADDAPPPTHGQQVQRALDQIRLLLGRGFPVLPRFTLGGYAAAFNDALAAQDALTLNDPWQVTGWMTGMARVREGLDRFAGALAAHETLVDFSAPGDFQVVQYPHVPGRAWAALPHAWTQAVGTVADLQKVPEELRDFIAGEGTAFQQFSRDWPRPSLALALHTPGGRAPVQADTPLAGFVCDEWPETVPDRFQTAGIAFHHDAPGARPPQSILLAVPPHAEQAHWEFDQVVDTVHEAFRLARLRAVRPRDLGSGLGELLPANRLPQNLTDALPSVRWLDLTQKAWVNLQASHLGMAQQASGVVPLGKI</sequence>
<evidence type="ECO:0000256" key="2">
    <source>
        <dbReference type="SAM" id="MobiDB-lite"/>
    </source>
</evidence>
<feature type="coiled-coil region" evidence="1">
    <location>
        <begin position="4"/>
        <end position="80"/>
    </location>
</feature>
<name>A0ABQ3FXM1_9BURK</name>
<evidence type="ECO:0000313" key="3">
    <source>
        <dbReference type="EMBL" id="GHC72003.1"/>
    </source>
</evidence>